<gene>
    <name evidence="2" type="ORF">H310_14531</name>
</gene>
<feature type="transmembrane region" description="Helical" evidence="1">
    <location>
        <begin position="106"/>
        <end position="123"/>
    </location>
</feature>
<evidence type="ECO:0000313" key="2">
    <source>
        <dbReference type="EMBL" id="ETV90743.1"/>
    </source>
</evidence>
<keyword evidence="1" id="KW-0812">Transmembrane</keyword>
<keyword evidence="1" id="KW-0472">Membrane</keyword>
<feature type="transmembrane region" description="Helical" evidence="1">
    <location>
        <begin position="73"/>
        <end position="94"/>
    </location>
</feature>
<dbReference type="RefSeq" id="XP_008880633.1">
    <property type="nucleotide sequence ID" value="XM_008882411.1"/>
</dbReference>
<keyword evidence="1" id="KW-1133">Transmembrane helix</keyword>
<dbReference type="VEuPathDB" id="FungiDB:H310_14531"/>
<dbReference type="AlphaFoldDB" id="A0A024T9M2"/>
<name>A0A024T9M2_9STRA</name>
<organism evidence="2">
    <name type="scientific">Aphanomyces invadans</name>
    <dbReference type="NCBI Taxonomy" id="157072"/>
    <lineage>
        <taxon>Eukaryota</taxon>
        <taxon>Sar</taxon>
        <taxon>Stramenopiles</taxon>
        <taxon>Oomycota</taxon>
        <taxon>Saprolegniomycetes</taxon>
        <taxon>Saprolegniales</taxon>
        <taxon>Verrucalvaceae</taxon>
        <taxon>Aphanomyces</taxon>
    </lineage>
</organism>
<reference evidence="2" key="1">
    <citation type="submission" date="2013-12" db="EMBL/GenBank/DDBJ databases">
        <title>The Genome Sequence of Aphanomyces invadans NJM9701.</title>
        <authorList>
            <consortium name="The Broad Institute Genomics Platform"/>
            <person name="Russ C."/>
            <person name="Tyler B."/>
            <person name="van West P."/>
            <person name="Dieguez-Uribeondo J."/>
            <person name="Young S.K."/>
            <person name="Zeng Q."/>
            <person name="Gargeya S."/>
            <person name="Fitzgerald M."/>
            <person name="Abouelleil A."/>
            <person name="Alvarado L."/>
            <person name="Chapman S.B."/>
            <person name="Gainer-Dewar J."/>
            <person name="Goldberg J."/>
            <person name="Griggs A."/>
            <person name="Gujja S."/>
            <person name="Hansen M."/>
            <person name="Howarth C."/>
            <person name="Imamovic A."/>
            <person name="Ireland A."/>
            <person name="Larimer J."/>
            <person name="McCowan C."/>
            <person name="Murphy C."/>
            <person name="Pearson M."/>
            <person name="Poon T.W."/>
            <person name="Priest M."/>
            <person name="Roberts A."/>
            <person name="Saif S."/>
            <person name="Shea T."/>
            <person name="Sykes S."/>
            <person name="Wortman J."/>
            <person name="Nusbaum C."/>
            <person name="Birren B."/>
        </authorList>
    </citation>
    <scope>NUCLEOTIDE SEQUENCE [LARGE SCALE GENOMIC DNA]</scope>
    <source>
        <strain evidence="2">NJM9701</strain>
    </source>
</reference>
<feature type="transmembrane region" description="Helical" evidence="1">
    <location>
        <begin position="34"/>
        <end position="53"/>
    </location>
</feature>
<dbReference type="EMBL" id="KI914024">
    <property type="protein sequence ID" value="ETV90743.1"/>
    <property type="molecule type" value="Genomic_DNA"/>
</dbReference>
<feature type="transmembrane region" description="Helical" evidence="1">
    <location>
        <begin position="135"/>
        <end position="157"/>
    </location>
</feature>
<dbReference type="OrthoDB" id="64741at2759"/>
<dbReference type="GeneID" id="20091581"/>
<sequence>MGTSPPPPTSPAAAAIDIQLLHVLRQQNITQSRVWRGVLVTLGMLLAVVMWWQLHVLPSSTLDGEGLVISMHYVKYMCKLAAVGYIGEASLVLWSREPAVVQWTTRFLVVATWLVSEVLHGWWQHQEKAFATEAISSTYVAAIVMGPRFFAASCWLARRELRALDSDLEKLDRIAPS</sequence>
<proteinExistence type="predicted"/>
<accession>A0A024T9M2</accession>
<protein>
    <submittedName>
        <fullName evidence="2">Uncharacterized protein</fullName>
    </submittedName>
</protein>
<evidence type="ECO:0000256" key="1">
    <source>
        <dbReference type="SAM" id="Phobius"/>
    </source>
</evidence>